<dbReference type="SUPFAM" id="SSF52172">
    <property type="entry name" value="CheY-like"/>
    <property type="match status" value="1"/>
</dbReference>
<sequence>MTRHYAYGLDITDLDVVVVDDSKPMQTILRSILLSFRVRRVRTFDSAQAALEVMRIDPPNLVITDWRMKPMSGLGLLRLMRQRRLAPLCFLPIIFVTAHGTRTLIDRVLRAGAQNILVKPLSPASLYERLIWTLHDPRPLVFAEDGRYVIDGVAASLDAKAQKWRRMGAGRVVDLGKDRSSAVGARDGAPSRAQQLPAPEPLAALVDARSGLALDVATSGSPSPRGTRGDGQ</sequence>
<evidence type="ECO:0000256" key="1">
    <source>
        <dbReference type="ARBA" id="ARBA00022553"/>
    </source>
</evidence>
<evidence type="ECO:0000256" key="3">
    <source>
        <dbReference type="SAM" id="MobiDB-lite"/>
    </source>
</evidence>
<dbReference type="AlphaFoldDB" id="A0A838Y2T0"/>
<reference evidence="5 6" key="1">
    <citation type="submission" date="2020-07" db="EMBL/GenBank/DDBJ databases">
        <authorList>
            <person name="Li M."/>
        </authorList>
    </citation>
    <scope>NUCLEOTIDE SEQUENCE [LARGE SCALE GENOMIC DNA]</scope>
    <source>
        <strain evidence="5 6">DSM 23284</strain>
    </source>
</reference>
<dbReference type="PROSITE" id="PS50110">
    <property type="entry name" value="RESPONSE_REGULATORY"/>
    <property type="match status" value="1"/>
</dbReference>
<dbReference type="Proteomes" id="UP000559404">
    <property type="component" value="Unassembled WGS sequence"/>
</dbReference>
<feature type="modified residue" description="4-aspartylphosphate" evidence="2">
    <location>
        <position position="65"/>
    </location>
</feature>
<evidence type="ECO:0000256" key="2">
    <source>
        <dbReference type="PROSITE-ProRule" id="PRU00169"/>
    </source>
</evidence>
<dbReference type="PANTHER" id="PTHR44591">
    <property type="entry name" value="STRESS RESPONSE REGULATOR PROTEIN 1"/>
    <property type="match status" value="1"/>
</dbReference>
<name>A0A838Y2T0_9HYPH</name>
<dbReference type="InterPro" id="IPR001789">
    <property type="entry name" value="Sig_transdc_resp-reg_receiver"/>
</dbReference>
<dbReference type="RefSeq" id="WP_181761487.1">
    <property type="nucleotide sequence ID" value="NZ_BMCR01000001.1"/>
</dbReference>
<gene>
    <name evidence="5" type="ORF">H1W37_16660</name>
</gene>
<feature type="region of interest" description="Disordered" evidence="3">
    <location>
        <begin position="180"/>
        <end position="199"/>
    </location>
</feature>
<dbReference type="CDD" id="cd00156">
    <property type="entry name" value="REC"/>
    <property type="match status" value="1"/>
</dbReference>
<organism evidence="5 6">
    <name type="scientific">Stappia taiwanensis</name>
    <dbReference type="NCBI Taxonomy" id="992267"/>
    <lineage>
        <taxon>Bacteria</taxon>
        <taxon>Pseudomonadati</taxon>
        <taxon>Pseudomonadota</taxon>
        <taxon>Alphaproteobacteria</taxon>
        <taxon>Hyphomicrobiales</taxon>
        <taxon>Stappiaceae</taxon>
        <taxon>Stappia</taxon>
    </lineage>
</organism>
<dbReference type="PANTHER" id="PTHR44591:SF25">
    <property type="entry name" value="CHEMOTAXIS TWO-COMPONENT RESPONSE REGULATOR"/>
    <property type="match status" value="1"/>
</dbReference>
<evidence type="ECO:0000313" key="6">
    <source>
        <dbReference type="Proteomes" id="UP000559404"/>
    </source>
</evidence>
<keyword evidence="6" id="KW-1185">Reference proteome</keyword>
<comment type="caution">
    <text evidence="5">The sequence shown here is derived from an EMBL/GenBank/DDBJ whole genome shotgun (WGS) entry which is preliminary data.</text>
</comment>
<dbReference type="InterPro" id="IPR011006">
    <property type="entry name" value="CheY-like_superfamily"/>
</dbReference>
<dbReference type="Gene3D" id="3.40.50.2300">
    <property type="match status" value="1"/>
</dbReference>
<dbReference type="GO" id="GO:0000160">
    <property type="term" value="P:phosphorelay signal transduction system"/>
    <property type="evidence" value="ECO:0007669"/>
    <property type="project" value="InterPro"/>
</dbReference>
<dbReference type="EMBL" id="JACEON010000017">
    <property type="protein sequence ID" value="MBA4613293.1"/>
    <property type="molecule type" value="Genomic_DNA"/>
</dbReference>
<dbReference type="InterPro" id="IPR050595">
    <property type="entry name" value="Bact_response_regulator"/>
</dbReference>
<reference evidence="5 6" key="2">
    <citation type="submission" date="2020-08" db="EMBL/GenBank/DDBJ databases">
        <title>Stappia taiwanensis sp. nov., isolated from a coastal thermal spring.</title>
        <authorList>
            <person name="Kampfer P."/>
        </authorList>
    </citation>
    <scope>NUCLEOTIDE SEQUENCE [LARGE SCALE GENOMIC DNA]</scope>
    <source>
        <strain evidence="5 6">DSM 23284</strain>
    </source>
</reference>
<keyword evidence="1 2" id="KW-0597">Phosphoprotein</keyword>
<dbReference type="Pfam" id="PF00072">
    <property type="entry name" value="Response_reg"/>
    <property type="match status" value="1"/>
</dbReference>
<protein>
    <submittedName>
        <fullName evidence="5">Response regulator</fullName>
    </submittedName>
</protein>
<dbReference type="SMART" id="SM00448">
    <property type="entry name" value="REC"/>
    <property type="match status" value="1"/>
</dbReference>
<evidence type="ECO:0000259" key="4">
    <source>
        <dbReference type="PROSITE" id="PS50110"/>
    </source>
</evidence>
<feature type="domain" description="Response regulatory" evidence="4">
    <location>
        <begin position="15"/>
        <end position="134"/>
    </location>
</feature>
<evidence type="ECO:0000313" key="5">
    <source>
        <dbReference type="EMBL" id="MBA4613293.1"/>
    </source>
</evidence>
<proteinExistence type="predicted"/>
<accession>A0A838Y2T0</accession>